<sequence>MVGSRPLGGSCLGSVWAQLFEVLCSASGLGSRLFRSPSASWWFLCSVMLCFVKGLRSRLSRSPSVFWCLAAGGLLLLDYDLVTWLLLLERARCADTSC</sequence>
<evidence type="ECO:0000313" key="2">
    <source>
        <dbReference type="EMBL" id="RHN44243.1"/>
    </source>
</evidence>
<keyword evidence="1" id="KW-0812">Transmembrane</keyword>
<dbReference type="AlphaFoldDB" id="A0A396GUL0"/>
<reference evidence="3" key="1">
    <citation type="journal article" date="2018" name="Nat. Plants">
        <title>Whole-genome landscape of Medicago truncatula symbiotic genes.</title>
        <authorList>
            <person name="Pecrix Y."/>
            <person name="Staton S.E."/>
            <person name="Sallet E."/>
            <person name="Lelandais-Briere C."/>
            <person name="Moreau S."/>
            <person name="Carrere S."/>
            <person name="Blein T."/>
            <person name="Jardinaud M.F."/>
            <person name="Latrasse D."/>
            <person name="Zouine M."/>
            <person name="Zahm M."/>
            <person name="Kreplak J."/>
            <person name="Mayjonade B."/>
            <person name="Satge C."/>
            <person name="Perez M."/>
            <person name="Cauet S."/>
            <person name="Marande W."/>
            <person name="Chantry-Darmon C."/>
            <person name="Lopez-Roques C."/>
            <person name="Bouchez O."/>
            <person name="Berard A."/>
            <person name="Debelle F."/>
            <person name="Munos S."/>
            <person name="Bendahmane A."/>
            <person name="Berges H."/>
            <person name="Niebel A."/>
            <person name="Buitink J."/>
            <person name="Frugier F."/>
            <person name="Benhamed M."/>
            <person name="Crespi M."/>
            <person name="Gouzy J."/>
            <person name="Gamas P."/>
        </authorList>
    </citation>
    <scope>NUCLEOTIDE SEQUENCE [LARGE SCALE GENOMIC DNA]</scope>
    <source>
        <strain evidence="3">cv. Jemalong A17</strain>
    </source>
</reference>
<keyword evidence="1" id="KW-0472">Membrane</keyword>
<dbReference type="Proteomes" id="UP000265566">
    <property type="component" value="Chromosome 7"/>
</dbReference>
<evidence type="ECO:0000256" key="1">
    <source>
        <dbReference type="SAM" id="Phobius"/>
    </source>
</evidence>
<organism evidence="2 3">
    <name type="scientific">Medicago truncatula</name>
    <name type="common">Barrel medic</name>
    <name type="synonym">Medicago tribuloides</name>
    <dbReference type="NCBI Taxonomy" id="3880"/>
    <lineage>
        <taxon>Eukaryota</taxon>
        <taxon>Viridiplantae</taxon>
        <taxon>Streptophyta</taxon>
        <taxon>Embryophyta</taxon>
        <taxon>Tracheophyta</taxon>
        <taxon>Spermatophyta</taxon>
        <taxon>Magnoliopsida</taxon>
        <taxon>eudicotyledons</taxon>
        <taxon>Gunneridae</taxon>
        <taxon>Pentapetalae</taxon>
        <taxon>rosids</taxon>
        <taxon>fabids</taxon>
        <taxon>Fabales</taxon>
        <taxon>Fabaceae</taxon>
        <taxon>Papilionoideae</taxon>
        <taxon>50 kb inversion clade</taxon>
        <taxon>NPAAA clade</taxon>
        <taxon>Hologalegina</taxon>
        <taxon>IRL clade</taxon>
        <taxon>Trifolieae</taxon>
        <taxon>Medicago</taxon>
    </lineage>
</organism>
<gene>
    <name evidence="2" type="ORF">MtrunA17_Chr7g0217281</name>
</gene>
<evidence type="ECO:0000313" key="3">
    <source>
        <dbReference type="Proteomes" id="UP000265566"/>
    </source>
</evidence>
<accession>A0A396GUL0</accession>
<name>A0A396GUL0_MEDTR</name>
<feature type="transmembrane region" description="Helical" evidence="1">
    <location>
        <begin position="67"/>
        <end position="87"/>
    </location>
</feature>
<proteinExistence type="predicted"/>
<dbReference type="Gramene" id="rna38339">
    <property type="protein sequence ID" value="RHN44243.1"/>
    <property type="gene ID" value="gene38339"/>
</dbReference>
<keyword evidence="1" id="KW-1133">Transmembrane helix</keyword>
<evidence type="ECO:0008006" key="4">
    <source>
        <dbReference type="Google" id="ProtNLM"/>
    </source>
</evidence>
<comment type="caution">
    <text evidence="2">The sequence shown here is derived from an EMBL/GenBank/DDBJ whole genome shotgun (WGS) entry which is preliminary data.</text>
</comment>
<dbReference type="EMBL" id="PSQE01000007">
    <property type="protein sequence ID" value="RHN44243.1"/>
    <property type="molecule type" value="Genomic_DNA"/>
</dbReference>
<protein>
    <recommendedName>
        <fullName evidence="4">Transmembrane protein</fullName>
    </recommendedName>
</protein>